<dbReference type="RefSeq" id="WP_255855720.1">
    <property type="nucleotide sequence ID" value="NZ_CP073347.1"/>
</dbReference>
<keyword evidence="2" id="KW-0805">Transcription regulation</keyword>
<dbReference type="PROSITE" id="PS50931">
    <property type="entry name" value="HTH_LYSR"/>
    <property type="match status" value="1"/>
</dbReference>
<dbReference type="Pfam" id="PF03466">
    <property type="entry name" value="LysR_substrate"/>
    <property type="match status" value="1"/>
</dbReference>
<dbReference type="InterPro" id="IPR036388">
    <property type="entry name" value="WH-like_DNA-bd_sf"/>
</dbReference>
<dbReference type="PANTHER" id="PTHR30419:SF8">
    <property type="entry name" value="NITROGEN ASSIMILATION TRANSCRIPTIONAL ACTIVATOR-RELATED"/>
    <property type="match status" value="1"/>
</dbReference>
<dbReference type="CDD" id="cd08440">
    <property type="entry name" value="PBP2_LTTR_like_4"/>
    <property type="match status" value="1"/>
</dbReference>
<organism evidence="6 7">
    <name type="scientific">Marinobacterium rhizophilum</name>
    <dbReference type="NCBI Taxonomy" id="420402"/>
    <lineage>
        <taxon>Bacteria</taxon>
        <taxon>Pseudomonadati</taxon>
        <taxon>Pseudomonadota</taxon>
        <taxon>Gammaproteobacteria</taxon>
        <taxon>Oceanospirillales</taxon>
        <taxon>Oceanospirillaceae</taxon>
        <taxon>Marinobacterium</taxon>
    </lineage>
</organism>
<keyword evidence="3" id="KW-0238">DNA-binding</keyword>
<protein>
    <submittedName>
        <fullName evidence="6">LysR family transcriptional regulator</fullName>
    </submittedName>
</protein>
<dbReference type="SUPFAM" id="SSF46785">
    <property type="entry name" value="Winged helix' DNA-binding domain"/>
    <property type="match status" value="1"/>
</dbReference>
<dbReference type="SUPFAM" id="SSF53850">
    <property type="entry name" value="Periplasmic binding protein-like II"/>
    <property type="match status" value="1"/>
</dbReference>
<feature type="domain" description="HTH lysR-type" evidence="5">
    <location>
        <begin position="5"/>
        <end position="62"/>
    </location>
</feature>
<evidence type="ECO:0000256" key="4">
    <source>
        <dbReference type="ARBA" id="ARBA00023163"/>
    </source>
</evidence>
<dbReference type="Proteomes" id="UP001058461">
    <property type="component" value="Chromosome"/>
</dbReference>
<evidence type="ECO:0000256" key="2">
    <source>
        <dbReference type="ARBA" id="ARBA00023015"/>
    </source>
</evidence>
<keyword evidence="7" id="KW-1185">Reference proteome</keyword>
<evidence type="ECO:0000313" key="7">
    <source>
        <dbReference type="Proteomes" id="UP001058461"/>
    </source>
</evidence>
<dbReference type="Gene3D" id="1.10.10.10">
    <property type="entry name" value="Winged helix-like DNA-binding domain superfamily/Winged helix DNA-binding domain"/>
    <property type="match status" value="1"/>
</dbReference>
<dbReference type="EMBL" id="CP073347">
    <property type="protein sequence ID" value="UTW13530.1"/>
    <property type="molecule type" value="Genomic_DNA"/>
</dbReference>
<evidence type="ECO:0000256" key="1">
    <source>
        <dbReference type="ARBA" id="ARBA00009437"/>
    </source>
</evidence>
<reference evidence="6" key="1">
    <citation type="submission" date="2021-04" db="EMBL/GenBank/DDBJ databases">
        <title>Oceanospirillales bacteria with DddD are important DMSP degraders in coastal seawater.</title>
        <authorList>
            <person name="Liu J."/>
        </authorList>
    </citation>
    <scope>NUCLEOTIDE SEQUENCE</scope>
    <source>
        <strain evidence="6">D13-1</strain>
    </source>
</reference>
<dbReference type="InterPro" id="IPR036390">
    <property type="entry name" value="WH_DNA-bd_sf"/>
</dbReference>
<accession>A0ABY5HMA3</accession>
<dbReference type="PANTHER" id="PTHR30419">
    <property type="entry name" value="HTH-TYPE TRANSCRIPTIONAL REGULATOR YBHD"/>
    <property type="match status" value="1"/>
</dbReference>
<name>A0ABY5HMA3_9GAMM</name>
<evidence type="ECO:0000313" key="6">
    <source>
        <dbReference type="EMBL" id="UTW13530.1"/>
    </source>
</evidence>
<dbReference type="InterPro" id="IPR000847">
    <property type="entry name" value="LysR_HTH_N"/>
</dbReference>
<evidence type="ECO:0000256" key="3">
    <source>
        <dbReference type="ARBA" id="ARBA00023125"/>
    </source>
</evidence>
<comment type="similarity">
    <text evidence="1">Belongs to the LysR transcriptional regulatory family.</text>
</comment>
<proteinExistence type="inferred from homology"/>
<keyword evidence="4" id="KW-0804">Transcription</keyword>
<sequence length="313" mass="33992">MANNLSIRHLRAFVAVAHQGSFTQAAKHLHLTQSSLTATIKQLELHSGLILLDRTTRRVLLNPEGERFLPVAERLLSDFDTALSDLQAVAEHQHGQVGIAASPSTIACLLPTVVQAYRQRHANIGILLRDDSAAGIEQHVLANDVDFGVGGNHSDQPDLEYSPILRDRFGVVFSAGHRFEQTPPQAPLPWQALASEELLMLSTDTGIRAQLAQTPAGHSVRLDRPAIEVSNPAGLAALVEAGIGLSVLPALAAGTRSFEHLHFRPLSEPAIYRDLYIIRRRGRSLSPAAHAMLQLLRQTFATMPLPAHVDAVI</sequence>
<dbReference type="InterPro" id="IPR005119">
    <property type="entry name" value="LysR_subst-bd"/>
</dbReference>
<dbReference type="InterPro" id="IPR050950">
    <property type="entry name" value="HTH-type_LysR_regulators"/>
</dbReference>
<evidence type="ECO:0000259" key="5">
    <source>
        <dbReference type="PROSITE" id="PS50931"/>
    </source>
</evidence>
<dbReference type="PRINTS" id="PR00039">
    <property type="entry name" value="HTHLYSR"/>
</dbReference>
<gene>
    <name evidence="6" type="ORF">KDW95_07770</name>
</gene>
<dbReference type="Pfam" id="PF00126">
    <property type="entry name" value="HTH_1"/>
    <property type="match status" value="1"/>
</dbReference>
<dbReference type="Gene3D" id="3.40.190.290">
    <property type="match status" value="1"/>
</dbReference>